<protein>
    <recommendedName>
        <fullName evidence="2">Ice-binding protein C-terminal domain-containing protein</fullName>
    </recommendedName>
</protein>
<feature type="chain" id="PRO_5032672878" description="Ice-binding protein C-terminal domain-containing protein" evidence="1">
    <location>
        <begin position="24"/>
        <end position="249"/>
    </location>
</feature>
<comment type="caution">
    <text evidence="3">The sequence shown here is derived from an EMBL/GenBank/DDBJ whole genome shotgun (WGS) entry which is preliminary data.</text>
</comment>
<dbReference type="InterPro" id="IPR013424">
    <property type="entry name" value="Ice-binding_C"/>
</dbReference>
<feature type="signal peptide" evidence="1">
    <location>
        <begin position="1"/>
        <end position="23"/>
    </location>
</feature>
<proteinExistence type="predicted"/>
<dbReference type="AlphaFoldDB" id="A0A840S7R2"/>
<evidence type="ECO:0000259" key="2">
    <source>
        <dbReference type="Pfam" id="PF07589"/>
    </source>
</evidence>
<feature type="domain" description="Ice-binding protein C-terminal" evidence="2">
    <location>
        <begin position="222"/>
        <end position="245"/>
    </location>
</feature>
<gene>
    <name evidence="3" type="ORF">HNQ51_002969</name>
</gene>
<reference evidence="3 4" key="1">
    <citation type="submission" date="2020-08" db="EMBL/GenBank/DDBJ databases">
        <title>Genomic Encyclopedia of Type Strains, Phase IV (KMG-IV): sequencing the most valuable type-strain genomes for metagenomic binning, comparative biology and taxonomic classification.</title>
        <authorList>
            <person name="Goeker M."/>
        </authorList>
    </citation>
    <scope>NUCLEOTIDE SEQUENCE [LARGE SCALE GENOMIC DNA]</scope>
    <source>
        <strain evidence="3 4">DSM 23958</strain>
    </source>
</reference>
<dbReference type="RefSeq" id="WP_175423473.1">
    <property type="nucleotide sequence ID" value="NZ_CP040709.1"/>
</dbReference>
<keyword evidence="1" id="KW-0732">Signal</keyword>
<accession>A0A840S7R2</accession>
<evidence type="ECO:0000256" key="1">
    <source>
        <dbReference type="SAM" id="SignalP"/>
    </source>
</evidence>
<organism evidence="3 4">
    <name type="scientific">Inhella inkyongensis</name>
    <dbReference type="NCBI Taxonomy" id="392593"/>
    <lineage>
        <taxon>Bacteria</taxon>
        <taxon>Pseudomonadati</taxon>
        <taxon>Pseudomonadota</taxon>
        <taxon>Betaproteobacteria</taxon>
        <taxon>Burkholderiales</taxon>
        <taxon>Sphaerotilaceae</taxon>
        <taxon>Inhella</taxon>
    </lineage>
</organism>
<sequence>MNIRLPSRLAPLALMCSAFASHAAPVLVTQNPWSQNRDVTHFTQVFGADNYSLLTSYASVTAGAIFNATNRFVMLEGGANTDAALNGFLNSHASAITNWVNHGGALLIQSAGWTSDVNFLGATLDWGNSANSCGTLTADGVAAFTTGTRQCGSYLAHDVVLGLGMTTFMTGDTNGKAIVAGFEQGAGYVMLSGLTNSQFHYQGDSLINSVISFTAKQSDRNAVPEPTALLLAGSGLLGLVLTSRRARRA</sequence>
<evidence type="ECO:0000313" key="4">
    <source>
        <dbReference type="Proteomes" id="UP000554837"/>
    </source>
</evidence>
<dbReference type="EMBL" id="JACHHO010000005">
    <property type="protein sequence ID" value="MBB5205642.1"/>
    <property type="molecule type" value="Genomic_DNA"/>
</dbReference>
<dbReference type="Proteomes" id="UP000554837">
    <property type="component" value="Unassembled WGS sequence"/>
</dbReference>
<keyword evidence="4" id="KW-1185">Reference proteome</keyword>
<evidence type="ECO:0000313" key="3">
    <source>
        <dbReference type="EMBL" id="MBB5205642.1"/>
    </source>
</evidence>
<dbReference type="Pfam" id="PF07589">
    <property type="entry name" value="PEP-CTERM"/>
    <property type="match status" value="1"/>
</dbReference>
<name>A0A840S7R2_9BURK</name>